<keyword evidence="1" id="KW-0479">Metal-binding</keyword>
<evidence type="ECO:0000256" key="2">
    <source>
        <dbReference type="ARBA" id="ARBA00022801"/>
    </source>
</evidence>
<accession>A0A833ECZ0</accession>
<dbReference type="InterPro" id="IPR003801">
    <property type="entry name" value="GTP_cyclohydrolase_FolE2/MptA"/>
</dbReference>
<keyword evidence="2 5" id="KW-0378">Hydrolase</keyword>
<dbReference type="PANTHER" id="PTHR36445:SF1">
    <property type="entry name" value="GTP CYCLOHYDROLASE MPTA"/>
    <property type="match status" value="1"/>
</dbReference>
<dbReference type="PANTHER" id="PTHR36445">
    <property type="entry name" value="GTP CYCLOHYDROLASE MPTA"/>
    <property type="match status" value="1"/>
</dbReference>
<sequence>MNNIPDVQSEKPKIPIPISRVFLTDISLPGGEVVFDGRKITLNPEIKAGINLPHSQRGVHASRIYEAVKYSIELLNKQLRGFEDLASTIAEELLRKNSYATHSYVSLKATTYYTQRTPVTNFETIEKIRILEKAEATRRADGGIKVNAYLGAATIGMTACPCAKEIVRSIFNRLTGNQIDKDLPLGTHMQRTYGRIMVEKFNGLKLFDLIDIISNSMSSRTFELLKREDEARVVIDAIDNPKFVEDVAREIIIHLISKYPYIPDDTTVEAHVKALESIHSHNLAASITIKVGEVKNLMRKKLGVEEENL</sequence>
<name>A0A833ECZ0_CALS0</name>
<dbReference type="EC" id="3.5.4.39" evidence="4"/>
<dbReference type="GO" id="GO:0003934">
    <property type="term" value="F:GTP cyclohydrolase I activity"/>
    <property type="evidence" value="ECO:0007669"/>
    <property type="project" value="InterPro"/>
</dbReference>
<dbReference type="AlphaFoldDB" id="A0A833ECZ0"/>
<dbReference type="NCBIfam" id="TIGR00294">
    <property type="entry name" value="GTP cyclohydrolase MptA"/>
    <property type="match status" value="1"/>
</dbReference>
<dbReference type="Proteomes" id="UP000608579">
    <property type="component" value="Unassembled WGS sequence"/>
</dbReference>
<dbReference type="Gene3D" id="3.10.270.10">
    <property type="entry name" value="Urate Oxidase"/>
    <property type="match status" value="1"/>
</dbReference>
<protein>
    <recommendedName>
        <fullName evidence="4">GTP cyclohydrolase MptA</fullName>
        <ecNumber evidence="4">3.5.4.39</ecNumber>
    </recommendedName>
</protein>
<dbReference type="GO" id="GO:0044682">
    <property type="term" value="F:GTP cyclohydrolase IV activity"/>
    <property type="evidence" value="ECO:0007669"/>
    <property type="project" value="UniProtKB-EC"/>
</dbReference>
<evidence type="ECO:0000313" key="6">
    <source>
        <dbReference type="Proteomes" id="UP000608579"/>
    </source>
</evidence>
<evidence type="ECO:0000313" key="5">
    <source>
        <dbReference type="EMBL" id="HIQ30305.1"/>
    </source>
</evidence>
<organism evidence="5 6">
    <name type="scientific">Caldiarchaeum subterraneum</name>
    <dbReference type="NCBI Taxonomy" id="311458"/>
    <lineage>
        <taxon>Archaea</taxon>
        <taxon>Nitrososphaerota</taxon>
        <taxon>Candidatus Caldarchaeales</taxon>
        <taxon>Candidatus Caldarchaeaceae</taxon>
        <taxon>Candidatus Caldarchaeum</taxon>
    </lineage>
</organism>
<reference evidence="5" key="1">
    <citation type="journal article" date="2020" name="ISME J.">
        <title>Gammaproteobacteria mediating utilization of methyl-, sulfur- and petroleum organic compounds in deep ocean hydrothermal plumes.</title>
        <authorList>
            <person name="Zhou Z."/>
            <person name="Liu Y."/>
            <person name="Pan J."/>
            <person name="Cron B.R."/>
            <person name="Toner B.M."/>
            <person name="Anantharaman K."/>
            <person name="Breier J.A."/>
            <person name="Dick G.J."/>
            <person name="Li M."/>
        </authorList>
    </citation>
    <scope>NUCLEOTIDE SEQUENCE</scope>
    <source>
        <strain evidence="5">SZUA-1515</strain>
    </source>
</reference>
<gene>
    <name evidence="5" type="ORF">EYH45_07050</name>
</gene>
<keyword evidence="3" id="KW-0408">Iron</keyword>
<dbReference type="InterPro" id="IPR022840">
    <property type="entry name" value="GTP_cyclohydrolase_MptA"/>
</dbReference>
<comment type="caution">
    <text evidence="5">The sequence shown here is derived from an EMBL/GenBank/DDBJ whole genome shotgun (WGS) entry which is preliminary data.</text>
</comment>
<dbReference type="Pfam" id="PF02649">
    <property type="entry name" value="GCHY-1"/>
    <property type="match status" value="1"/>
</dbReference>
<evidence type="ECO:0000256" key="1">
    <source>
        <dbReference type="ARBA" id="ARBA00022723"/>
    </source>
</evidence>
<dbReference type="GO" id="GO:0046872">
    <property type="term" value="F:metal ion binding"/>
    <property type="evidence" value="ECO:0007669"/>
    <property type="project" value="UniProtKB-KW"/>
</dbReference>
<evidence type="ECO:0000256" key="4">
    <source>
        <dbReference type="NCBIfam" id="TIGR00294"/>
    </source>
</evidence>
<evidence type="ECO:0000256" key="3">
    <source>
        <dbReference type="ARBA" id="ARBA00023004"/>
    </source>
</evidence>
<proteinExistence type="predicted"/>
<dbReference type="EMBL" id="DQVM01000136">
    <property type="protein sequence ID" value="HIQ30305.1"/>
    <property type="molecule type" value="Genomic_DNA"/>
</dbReference>